<keyword evidence="5" id="KW-1185">Reference proteome</keyword>
<protein>
    <recommendedName>
        <fullName evidence="6">UDENN domain-containing protein</fullName>
    </recommendedName>
</protein>
<evidence type="ECO:0000259" key="2">
    <source>
        <dbReference type="Pfam" id="PF02141"/>
    </source>
</evidence>
<dbReference type="InterPro" id="IPR043153">
    <property type="entry name" value="DENN_C"/>
</dbReference>
<evidence type="ECO:0000259" key="3">
    <source>
        <dbReference type="Pfam" id="PF04784"/>
    </source>
</evidence>
<reference evidence="4 5" key="1">
    <citation type="submission" date="2010-05" db="EMBL/GenBank/DDBJ databases">
        <title>The Genome Sequence of Thecamonas trahens ATCC 50062.</title>
        <authorList>
            <consortium name="The Broad Institute Genome Sequencing Platform"/>
            <person name="Russ C."/>
            <person name="Cuomo C."/>
            <person name="Shea T."/>
            <person name="Young S.K."/>
            <person name="Zeng Q."/>
            <person name="Koehrsen M."/>
            <person name="Haas B."/>
            <person name="Borodovsky M."/>
            <person name="Guigo R."/>
            <person name="Alvarado L."/>
            <person name="Berlin A."/>
            <person name="Bochicchio J."/>
            <person name="Borenstein D."/>
            <person name="Chapman S."/>
            <person name="Chen Z."/>
            <person name="Freedman E."/>
            <person name="Gellesch M."/>
            <person name="Goldberg J."/>
            <person name="Griggs A."/>
            <person name="Gujja S."/>
            <person name="Heilman E."/>
            <person name="Heiman D."/>
            <person name="Hepburn T."/>
            <person name="Howarth C."/>
            <person name="Jen D."/>
            <person name="Larson L."/>
            <person name="Mehta T."/>
            <person name="Park D."/>
            <person name="Pearson M."/>
            <person name="Roberts A."/>
            <person name="Saif S."/>
            <person name="Shenoy N."/>
            <person name="Sisk P."/>
            <person name="Stolte C."/>
            <person name="Sykes S."/>
            <person name="Thomson T."/>
            <person name="Walk T."/>
            <person name="White J."/>
            <person name="Yandava C."/>
            <person name="Burger G."/>
            <person name="Gray M.W."/>
            <person name="Holland P.W.H."/>
            <person name="King N."/>
            <person name="Lang F.B.F."/>
            <person name="Roger A.J."/>
            <person name="Ruiz-Trillo I."/>
            <person name="Lander E."/>
            <person name="Nusbaum C."/>
        </authorList>
    </citation>
    <scope>NUCLEOTIDE SEQUENCE [LARGE SCALE GENOMIC DNA]</scope>
    <source>
        <strain evidence="4 5">ATCC 50062</strain>
    </source>
</reference>
<gene>
    <name evidence="4" type="ORF">AMSG_03851</name>
</gene>
<dbReference type="Pfam" id="PF02141">
    <property type="entry name" value="DENN"/>
    <property type="match status" value="1"/>
</dbReference>
<dbReference type="GeneID" id="25563423"/>
<dbReference type="InterPro" id="IPR001194">
    <property type="entry name" value="cDENN_dom"/>
</dbReference>
<evidence type="ECO:0008006" key="6">
    <source>
        <dbReference type="Google" id="ProtNLM"/>
    </source>
</evidence>
<dbReference type="InterPro" id="IPR006869">
    <property type="entry name" value="DUF547"/>
</dbReference>
<organism evidence="4 5">
    <name type="scientific">Thecamonas trahens ATCC 50062</name>
    <dbReference type="NCBI Taxonomy" id="461836"/>
    <lineage>
        <taxon>Eukaryota</taxon>
        <taxon>Apusozoa</taxon>
        <taxon>Apusomonadida</taxon>
        <taxon>Apusomonadidae</taxon>
        <taxon>Thecamonas</taxon>
    </lineage>
</organism>
<dbReference type="EMBL" id="GL349446">
    <property type="protein sequence ID" value="KNC47418.1"/>
    <property type="molecule type" value="Genomic_DNA"/>
</dbReference>
<name>A0A0L0D7Y3_THETB</name>
<sequence>MPRSGGSHLGPGGDGGDGEGEDRDRLRLIAGRDVVLGSDSSAAVAGAMPLDGIADGVATTAPTSAGTADVRWLASLHGPSLVSLVVALLTEASVVVCSASPVVASRTPALLRTLLAPFVWPHAFASLVPRRALLQLADGSAPFLLGLHASNEEAAALGATMARTPGVLVYDADLDLVYGACPHPRFPQTVLLVMEDAAATTLRSLRFAELADRQPTEAVAASALAAALAPHLAWTVDGINDFLGGDAGSSTASPDPYARVFDVGGWVAARCGTANDAQCSAKAAFLAVLAETEAFRAHVVDVAARARLLASLPPARTLYVLNTIPKESLAGASEDSGWVDFGAPDLGTLSEMLLARIAALVEPAGGVEVSAEKAAEIRVLPTYRSFVLATLKLRSVALHAASRLEIMVLALNLFNTLALHAAVEFAGNELVTPGEVARFVCYDVGGLHLSMHALEHGILRSSGGHGTPLAAAPWMMAAGRPLVALPGSELFDVLTLRSAVPGLGAALQRRGRTVRTALTVFTVDRVSSQLRRLAQALRRGRRRSTVGGV</sequence>
<dbReference type="AlphaFoldDB" id="A0A0L0D7Y3"/>
<evidence type="ECO:0000313" key="5">
    <source>
        <dbReference type="Proteomes" id="UP000054408"/>
    </source>
</evidence>
<dbReference type="Proteomes" id="UP000054408">
    <property type="component" value="Unassembled WGS sequence"/>
</dbReference>
<dbReference type="RefSeq" id="XP_013759754.1">
    <property type="nucleotide sequence ID" value="XM_013904300.1"/>
</dbReference>
<evidence type="ECO:0000256" key="1">
    <source>
        <dbReference type="SAM" id="MobiDB-lite"/>
    </source>
</evidence>
<evidence type="ECO:0000313" key="4">
    <source>
        <dbReference type="EMBL" id="KNC47418.1"/>
    </source>
</evidence>
<dbReference type="Gene3D" id="3.40.50.11500">
    <property type="match status" value="1"/>
</dbReference>
<accession>A0A0L0D7Y3</accession>
<feature type="domain" description="cDENN" evidence="2">
    <location>
        <begin position="72"/>
        <end position="153"/>
    </location>
</feature>
<dbReference type="Pfam" id="PF04784">
    <property type="entry name" value="DUF547"/>
    <property type="match status" value="1"/>
</dbReference>
<proteinExistence type="predicted"/>
<feature type="domain" description="DUF547" evidence="3">
    <location>
        <begin position="402"/>
        <end position="532"/>
    </location>
</feature>
<feature type="region of interest" description="Disordered" evidence="1">
    <location>
        <begin position="1"/>
        <end position="22"/>
    </location>
</feature>